<gene>
    <name evidence="5" type="ORF">MCHLO_17348</name>
</gene>
<dbReference type="InterPro" id="IPR036638">
    <property type="entry name" value="HLH_DNA-bd_sf"/>
</dbReference>
<dbReference type="Proteomes" id="UP000815677">
    <property type="component" value="Unassembled WGS sequence"/>
</dbReference>
<dbReference type="InterPro" id="IPR036126">
    <property type="entry name" value="TBCA_sf"/>
</dbReference>
<protein>
    <recommendedName>
        <fullName evidence="4">BHLH domain-containing protein</fullName>
    </recommendedName>
</protein>
<dbReference type="InterPro" id="IPR011598">
    <property type="entry name" value="bHLH_dom"/>
</dbReference>
<evidence type="ECO:0000259" key="4">
    <source>
        <dbReference type="PROSITE" id="PS50888"/>
    </source>
</evidence>
<proteinExistence type="inferred from homology"/>
<feature type="region of interest" description="Disordered" evidence="3">
    <location>
        <begin position="157"/>
        <end position="179"/>
    </location>
</feature>
<reference evidence="5" key="1">
    <citation type="submission" date="2014-09" db="EMBL/GenBank/DDBJ databases">
        <title>Genome sequence of the luminous mushroom Mycena chlorophos for searching fungal bioluminescence genes.</title>
        <authorList>
            <person name="Tanaka Y."/>
            <person name="Kasuga D."/>
            <person name="Oba Y."/>
            <person name="Hase S."/>
            <person name="Sato K."/>
            <person name="Oba Y."/>
            <person name="Sakakibara Y."/>
        </authorList>
    </citation>
    <scope>NUCLEOTIDE SEQUENCE</scope>
</reference>
<feature type="compositionally biased region" description="Low complexity" evidence="3">
    <location>
        <begin position="157"/>
        <end position="175"/>
    </location>
</feature>
<dbReference type="Gene3D" id="1.20.58.90">
    <property type="match status" value="1"/>
</dbReference>
<evidence type="ECO:0000256" key="2">
    <source>
        <dbReference type="ARBA" id="ARBA00023186"/>
    </source>
</evidence>
<dbReference type="EMBL" id="DF850021">
    <property type="protein sequence ID" value="GAT61316.1"/>
    <property type="molecule type" value="Genomic_DNA"/>
</dbReference>
<evidence type="ECO:0000313" key="6">
    <source>
        <dbReference type="Proteomes" id="UP000815677"/>
    </source>
</evidence>
<feature type="compositionally biased region" description="Low complexity" evidence="3">
    <location>
        <begin position="229"/>
        <end position="243"/>
    </location>
</feature>
<dbReference type="PANTHER" id="PTHR21500:SF0">
    <property type="entry name" value="TUBULIN-SPECIFIC CHAPERONE A"/>
    <property type="match status" value="1"/>
</dbReference>
<feature type="region of interest" description="Disordered" evidence="3">
    <location>
        <begin position="200"/>
        <end position="329"/>
    </location>
</feature>
<evidence type="ECO:0000256" key="3">
    <source>
        <dbReference type="SAM" id="MobiDB-lite"/>
    </source>
</evidence>
<feature type="compositionally biased region" description="Basic and acidic residues" evidence="3">
    <location>
        <begin position="287"/>
        <end position="317"/>
    </location>
</feature>
<dbReference type="Pfam" id="PF02970">
    <property type="entry name" value="TBCA"/>
    <property type="match status" value="1"/>
</dbReference>
<accession>A0ABQ0MG62</accession>
<comment type="similarity">
    <text evidence="1">Belongs to the TBCA family.</text>
</comment>
<dbReference type="PROSITE" id="PS50888">
    <property type="entry name" value="BHLH"/>
    <property type="match status" value="1"/>
</dbReference>
<feature type="compositionally biased region" description="Polar residues" evidence="3">
    <location>
        <begin position="320"/>
        <end position="329"/>
    </location>
</feature>
<dbReference type="SUPFAM" id="SSF46988">
    <property type="entry name" value="Tubulin chaperone cofactor A"/>
    <property type="match status" value="1"/>
</dbReference>
<dbReference type="Pfam" id="PF00010">
    <property type="entry name" value="HLH"/>
    <property type="match status" value="1"/>
</dbReference>
<evidence type="ECO:0000256" key="1">
    <source>
        <dbReference type="ARBA" id="ARBA00006806"/>
    </source>
</evidence>
<sequence length="573" mass="62831">MKSMCGGMGVNPRRPDWGESWTGSRWMRLPDLITSGHLDRSANAYKYCRGIKSTLPSSLSSSSSSSATPLSSLSLSLGRAISCFPLSSMEFDHAPKTAPASYLDAGDAGFSYLDSDYIRYPTPGLDAMDLPPTSPTSGFHELHNGLGLNHTLNEVYYQPSSPSSSGTAPGPFGSPTEAFTALDSIAPPSLVGPSYQLESAAHRRRGSGSLSPPIHSPSAIPRSLANAGHAHVQQAATSASVAAGRRYNPIARPPRRKAAARRSIDDESDDEDDDFAPSAANTSGGPDTRRETIRRQRIESEQRRRDELRDGYARLKETLPPTNQKSSKVSLLDRATNHVRNLEVAKSELEKRLQEAETQVKHLRHINEVLKSVLDPGVISKDQILTYLPSAATFSTRSTNPVCGLWRRQTCLTPSSSTRHSCRRRKVGRVPQNKPDRVAFPSASADSLAIHLERENTQTNHEMADIPALRRQLKIKAGATSRLKKEHDMYLKEVDDLKIKKDKLVADGADEWDVKNATRMLEESQKMITDTEGRLAKAYDDLRDAVVAAKKEPELATDEEYLKAEGVLEEAAL</sequence>
<keyword evidence="6" id="KW-1185">Reference proteome</keyword>
<dbReference type="Gene3D" id="4.10.280.10">
    <property type="entry name" value="Helix-loop-helix DNA-binding domain"/>
    <property type="match status" value="1"/>
</dbReference>
<evidence type="ECO:0000313" key="5">
    <source>
        <dbReference type="EMBL" id="GAT61316.1"/>
    </source>
</evidence>
<feature type="compositionally biased region" description="Acidic residues" evidence="3">
    <location>
        <begin position="266"/>
        <end position="275"/>
    </location>
</feature>
<dbReference type="SMART" id="SM00353">
    <property type="entry name" value="HLH"/>
    <property type="match status" value="1"/>
</dbReference>
<keyword evidence="2" id="KW-0143">Chaperone</keyword>
<feature type="domain" description="BHLH" evidence="4">
    <location>
        <begin position="292"/>
        <end position="342"/>
    </location>
</feature>
<name>A0ABQ0MG62_MYCCL</name>
<dbReference type="PANTHER" id="PTHR21500">
    <property type="entry name" value="TUBULIN-SPECIFIC CHAPERONE A"/>
    <property type="match status" value="1"/>
</dbReference>
<organism evidence="5 6">
    <name type="scientific">Mycena chlorophos</name>
    <name type="common">Agaric fungus</name>
    <name type="synonym">Agaricus chlorophos</name>
    <dbReference type="NCBI Taxonomy" id="658473"/>
    <lineage>
        <taxon>Eukaryota</taxon>
        <taxon>Fungi</taxon>
        <taxon>Dikarya</taxon>
        <taxon>Basidiomycota</taxon>
        <taxon>Agaricomycotina</taxon>
        <taxon>Agaricomycetes</taxon>
        <taxon>Agaricomycetidae</taxon>
        <taxon>Agaricales</taxon>
        <taxon>Marasmiineae</taxon>
        <taxon>Mycenaceae</taxon>
        <taxon>Mycena</taxon>
    </lineage>
</organism>
<dbReference type="InterPro" id="IPR004226">
    <property type="entry name" value="TBCA"/>
</dbReference>
<dbReference type="SUPFAM" id="SSF47459">
    <property type="entry name" value="HLH, helix-loop-helix DNA-binding domain"/>
    <property type="match status" value="1"/>
</dbReference>